<dbReference type="EC" id="3.1.4.4" evidence="3"/>
<evidence type="ECO:0000259" key="7">
    <source>
        <dbReference type="PROSITE" id="PS50035"/>
    </source>
</evidence>
<keyword evidence="9" id="KW-1185">Reference proteome</keyword>
<name>A0ABT9Y9D9_9FIRM</name>
<evidence type="ECO:0000313" key="9">
    <source>
        <dbReference type="Proteomes" id="UP001239167"/>
    </source>
</evidence>
<dbReference type="Pfam" id="PF13091">
    <property type="entry name" value="PLDc_2"/>
    <property type="match status" value="1"/>
</dbReference>
<evidence type="ECO:0000256" key="5">
    <source>
        <dbReference type="ARBA" id="ARBA00022963"/>
    </source>
</evidence>
<gene>
    <name evidence="8" type="ORF">J2S01_002183</name>
</gene>
<evidence type="ECO:0000256" key="1">
    <source>
        <dbReference type="ARBA" id="ARBA00000798"/>
    </source>
</evidence>
<dbReference type="Proteomes" id="UP001239167">
    <property type="component" value="Unassembled WGS sequence"/>
</dbReference>
<evidence type="ECO:0000256" key="2">
    <source>
        <dbReference type="ARBA" id="ARBA00008664"/>
    </source>
</evidence>
<dbReference type="RefSeq" id="WP_196603938.1">
    <property type="nucleotide sequence ID" value="NZ_CP116940.1"/>
</dbReference>
<dbReference type="InterPro" id="IPR001736">
    <property type="entry name" value="PLipase_D/transphosphatidylase"/>
</dbReference>
<comment type="caution">
    <text evidence="8">The sequence shown here is derived from an EMBL/GenBank/DDBJ whole genome shotgun (WGS) entry which is preliminary data.</text>
</comment>
<dbReference type="InterPro" id="IPR051406">
    <property type="entry name" value="PLD_domain"/>
</dbReference>
<evidence type="ECO:0000256" key="3">
    <source>
        <dbReference type="ARBA" id="ARBA00012027"/>
    </source>
</evidence>
<proteinExistence type="inferred from homology"/>
<dbReference type="PANTHER" id="PTHR43856">
    <property type="entry name" value="CARDIOLIPIN HYDROLASE"/>
    <property type="match status" value="1"/>
</dbReference>
<dbReference type="PANTHER" id="PTHR43856:SF1">
    <property type="entry name" value="MITOCHONDRIAL CARDIOLIPIN HYDROLASE"/>
    <property type="match status" value="1"/>
</dbReference>
<evidence type="ECO:0000313" key="8">
    <source>
        <dbReference type="EMBL" id="MDQ0204455.1"/>
    </source>
</evidence>
<sequence length="203" mass="22218">MLKKSLIVFSICLIFAAGFITGCIQKNTPAKKVSAGNSAVLPTELSQPNTVEGTGTIEVAFSPGGGAAEAVIKTINKAKTSINVQAYIFTNSQIARSLLNAKKRGIDVKVILDKSQRTDKYSSAKFFADNSIPVKIDNDFQIAHSKIMIIDDQTVITGSFNFTKSAEEKNAENLLIIHGNKELTALYLKNWLWRWDAAQNYNS</sequence>
<evidence type="ECO:0000256" key="6">
    <source>
        <dbReference type="ARBA" id="ARBA00023098"/>
    </source>
</evidence>
<dbReference type="Gene3D" id="3.30.870.10">
    <property type="entry name" value="Endonuclease Chain A"/>
    <property type="match status" value="1"/>
</dbReference>
<comment type="similarity">
    <text evidence="2">Belongs to the phospholipase D family.</text>
</comment>
<dbReference type="PROSITE" id="PS50035">
    <property type="entry name" value="PLD"/>
    <property type="match status" value="1"/>
</dbReference>
<accession>A0ABT9Y9D9</accession>
<comment type="catalytic activity">
    <reaction evidence="1">
        <text>a 1,2-diacyl-sn-glycero-3-phosphocholine + H2O = a 1,2-diacyl-sn-glycero-3-phosphate + choline + H(+)</text>
        <dbReference type="Rhea" id="RHEA:14445"/>
        <dbReference type="ChEBI" id="CHEBI:15354"/>
        <dbReference type="ChEBI" id="CHEBI:15377"/>
        <dbReference type="ChEBI" id="CHEBI:15378"/>
        <dbReference type="ChEBI" id="CHEBI:57643"/>
        <dbReference type="ChEBI" id="CHEBI:58608"/>
        <dbReference type="EC" id="3.1.4.4"/>
    </reaction>
</comment>
<keyword evidence="5" id="KW-0442">Lipid degradation</keyword>
<dbReference type="CDD" id="cd09170">
    <property type="entry name" value="PLDc_Nuc"/>
    <property type="match status" value="1"/>
</dbReference>
<evidence type="ECO:0000256" key="4">
    <source>
        <dbReference type="ARBA" id="ARBA00022801"/>
    </source>
</evidence>
<dbReference type="EMBL" id="JAUSUE010000016">
    <property type="protein sequence ID" value="MDQ0204455.1"/>
    <property type="molecule type" value="Genomic_DNA"/>
</dbReference>
<keyword evidence="6" id="KW-0443">Lipid metabolism</keyword>
<protein>
    <recommendedName>
        <fullName evidence="3">phospholipase D</fullName>
        <ecNumber evidence="3">3.1.4.4</ecNumber>
    </recommendedName>
</protein>
<dbReference type="InterPro" id="IPR025202">
    <property type="entry name" value="PLD-like_dom"/>
</dbReference>
<dbReference type="SUPFAM" id="SSF56024">
    <property type="entry name" value="Phospholipase D/nuclease"/>
    <property type="match status" value="1"/>
</dbReference>
<keyword evidence="4" id="KW-0378">Hydrolase</keyword>
<dbReference type="SMART" id="SM00155">
    <property type="entry name" value="PLDc"/>
    <property type="match status" value="1"/>
</dbReference>
<organism evidence="8 9">
    <name type="scientific">Pectinatus haikarae</name>
    <dbReference type="NCBI Taxonomy" id="349096"/>
    <lineage>
        <taxon>Bacteria</taxon>
        <taxon>Bacillati</taxon>
        <taxon>Bacillota</taxon>
        <taxon>Negativicutes</taxon>
        <taxon>Selenomonadales</taxon>
        <taxon>Selenomonadaceae</taxon>
        <taxon>Pectinatus</taxon>
    </lineage>
</organism>
<dbReference type="PROSITE" id="PS51257">
    <property type="entry name" value="PROKAR_LIPOPROTEIN"/>
    <property type="match status" value="1"/>
</dbReference>
<reference evidence="8 9" key="1">
    <citation type="submission" date="2023-07" db="EMBL/GenBank/DDBJ databases">
        <title>Genomic Encyclopedia of Type Strains, Phase IV (KMG-IV): sequencing the most valuable type-strain genomes for metagenomic binning, comparative biology and taxonomic classification.</title>
        <authorList>
            <person name="Goeker M."/>
        </authorList>
    </citation>
    <scope>NUCLEOTIDE SEQUENCE [LARGE SCALE GENOMIC DNA]</scope>
    <source>
        <strain evidence="8 9">DSM 16980</strain>
    </source>
</reference>
<feature type="domain" description="PLD phosphodiesterase" evidence="7">
    <location>
        <begin position="139"/>
        <end position="166"/>
    </location>
</feature>